<dbReference type="GO" id="GO:0004312">
    <property type="term" value="F:fatty acid synthase activity"/>
    <property type="evidence" value="ECO:0007669"/>
    <property type="project" value="TreeGrafter"/>
</dbReference>
<dbReference type="SMART" id="SM00823">
    <property type="entry name" value="PKS_PP"/>
    <property type="match status" value="1"/>
</dbReference>
<dbReference type="InterPro" id="IPR036736">
    <property type="entry name" value="ACP-like_sf"/>
</dbReference>
<keyword evidence="4" id="KW-0596">Phosphopantetheine</keyword>
<evidence type="ECO:0000256" key="2">
    <source>
        <dbReference type="ARBA" id="ARBA00005194"/>
    </source>
</evidence>
<dbReference type="OrthoDB" id="5657178at2"/>
<sequence length="2706" mass="304015">MNQNPFISIIGMACEFAGQADSLTHFYQVILDAADATTDIAPNRWQVDMQQVPDLIKHGGYLKRNPWTFDAQSFAISPKEAARMDPQHRILLEHTYHAFEDAQIDPKQVKGTRCGVFIGLGTQDYSRVMHTSGDFGGFHSKGSLGSMAAGRIAYHFDLIGPNFVVDTACSSSLVALHQAVQSLKNNECDIAVVGGTTLILTIDYNLDLTSAGLMAKDGRCKPFSQNADGFARGEGVGVIILQKHADALKDKRRIYANILGSAINSDGKTNGIIAPSKEAQKRVIKEALANAKVHPDQVNFIETHGTGTNLGDKIEFAALCDVYQDRKTPLYIGSVKGNIAHCEAAAGLASVIKTSLCIYHGIIPPHTAAHCVNPDLRHDLLQVEFPKQIIEKSTIIGGVSSFGMSGSNAHVVLGSEGQELAEWGVYKKVFARTELMPEYLKQFTPNASRQNTLELVPTCLELQINVDLTKAKDAYIAQHVINNQQILPGSYYVDTSIALMQKLSRDYLGNQQPLLIEIQRMLILRPVIFEDSSSEHLRVVISQKKANNYHVTYYRTAEPQVIVCELQVFIKASEQSKQSLPEHSAVEKKSVVGFYQRYADCGVTYGSLFKRLASYYPLDVHNIIAEIFPPDSEQCTISHAVFIDNCLQTIGLGLVNVGHAYVPTNIASLTLFQDESWNTVFQCHAQITTLAEEYLEANLTVYNSKNEVVMRAQGVVCQAVDVEQFKKQNIHYVDWQPVLPNPSALDYYEPCTVVFNDKKTQVAEFLACFSTPNESMKSLSFADFIAGAELTGTHLIYLADSETNSLFQSFNQLYSALCLHDEKHPGRLKKLTLVSCEHFLVLMRAVVLAFPTEFPNIDFRYLYYDTFTSDNVHYLFGEIATDSDKLVAPFWQVKSNELYRYQISPLLSLNTSPKVLKTDGYYLLIGGLGGIGKNLLKHMLANLGIKKVIVTYSKPESLAENLSFIEQLTTGYEANILCKQLDVTNSLQFELLCKTLPRPLYGIYHLAGINIDQSLGRITAESIATTRAVKVDSAWKLHEFSLQIPELEQFVLFSSLATLVPSPGQFSYALANLGLVDLADYRSSLNLPVTIIDWGPWANTGMMAKLSANAKSSVAVRDFKALEPELCCASLFACLNVAKQYHFAVFKLDRPQIAKVAVEDNPSITECNNEDYVQQLLVQLIAEETDHEICSINDGSDLTDLGLDSINTIRIRSELQTQLNISIPLSLLLTERTVGSLKQKLNRLWLDSQANEVSPVVEYTSKTEDLISETRFYPLSANQFSIWFEQQTAEHTTAYNCSIGWKITGKSIHLEQFQHTWRIMLQRHELLRALFTHQNNELGYKIIPMEEAVTYPMLIIEELSADAVVDDYLQTHLNRFIDLAKELATKVYLIEQGNEVYLMLSSHHIVMDAAAMFQLGDQLVRSLCVPGFVLPTLTEPASYHEFTDFQRQHTIPDALSFLLQQVLDDDNELRAFELPKNDSQQSIDLTRGGSIKLELDADELQTIMSLPASMRVHLCLSAWALLLAKYTDERNVLIGIAFNGRTQKKWTDIIGHFVNVLPLCIPVDQNKACLDFVTSVKNHLIELMEFQDLPLMKLMMQDRVKKVLQGRKLLQTYFNYFDASELEMDINNQELHIEPLMYPQQEAQFEVSLWVTQTIDSYSFDIKYQRDLFSDTILTNLMQHYKLILLQLGRALLNKESSHRLRDIKLVTGMDETGLLPVFVAEQPDKLVYDHFMDYVSLTPEAIAIEMQSQTISYKQLSSYVDQLAATLAEFPQHRDETVGILSPERANIEFIVTVLALWKQGYAFAPLNKHYPLERIKYTMETIACKKIININQECSAEILNYVNSMSHMLVLDLSLHNESLEIQLVNQPTAVLTSEYSLATTASDLAYVLFTSGSTGLPKGVLVEQGGLIDRLLWMKKYFNYSAQNKFLQSTMVTFDVSLPEYCLPLICGGTTVLFHQDDNPHAHAELCARHSVTMVSTVPSLFSILQDNLAKCTSLQHIIMIGEVLPPANVNQWLQSGTACKLYNLYGPTEVTVYATAYECSNSVLFSQVPIGTPCDNVIALVLDSYGNLVPEGVVGELYLSGTGVARGYIGGQLKTNPFADNPYQSRYPRIYKTGDFVRWRDQNALEYLGRKDNRVKLHGLLIELGEIEQLVLKVCPDVKNACALIVPSQSGGSLVKHIVLCVMPVVDDIDVLFSDLQQHLPKYMLPWKIVTLADFPRNTSGKIDRKELIEVVQSFCEQESDEHIVPIKPIVALSFVEQECIKIWEHLLRKKNINLEDNFFQLGGDSLLLAQMTLLVEQQLTVKINFAKFLANPTIDSLLNGVIKQLPSWDKEFDLNELIAPYGEPKNSNGIFLTGATGHLGIHLLKALLDQTDKQIHVLIRAATVEKARIRLINRFSDVFSSVLDCSRVHLYSGDLAQPDLGLDASAFSTLCDSISIIIHAAAEVNHVVDYARLKTNNVLVSNNMLQVANLSKSEHLFYISTQFSEINNLTEWYLDNSLITQFVSGYEQSKFMAESLMHKATELGYPVTTLRLPLILDSQDPLLLRQNHFVAFIMKCMRMGYYPDLHHTFDVLPTEQVATFIAQSCDVIPDQSSVYNCLNHSISLTDLFDYLNEHSNTVTEKRDYEFWRTLLISTTNSEDPFYKLLPLYTSMFSSQEISNSRTIENKLYLSKNNQSVGDDGYAKHTKYLAKLLHSYFSILEH</sequence>
<evidence type="ECO:0000256" key="7">
    <source>
        <dbReference type="ARBA" id="ARBA00022679"/>
    </source>
</evidence>
<dbReference type="InterPro" id="IPR000873">
    <property type="entry name" value="AMP-dep_synth/lig_dom"/>
</dbReference>
<feature type="region of interest" description="C-terminal hotdog fold" evidence="8">
    <location>
        <begin position="585"/>
        <end position="726"/>
    </location>
</feature>
<reference evidence="12 13" key="1">
    <citation type="submission" date="2015-11" db="EMBL/GenBank/DDBJ databases">
        <title>Genomic analysis of 38 Legionella species identifies large and diverse effector repertoires.</title>
        <authorList>
            <person name="Burstein D."/>
            <person name="Amaro F."/>
            <person name="Zusman T."/>
            <person name="Lifshitz Z."/>
            <person name="Cohen O."/>
            <person name="Gilbert J.A."/>
            <person name="Pupko T."/>
            <person name="Shuman H.A."/>
            <person name="Segal G."/>
        </authorList>
    </citation>
    <scope>NUCLEOTIDE SEQUENCE [LARGE SCALE GENOMIC DNA]</scope>
    <source>
        <strain evidence="12 13">ATCC 700990</strain>
    </source>
</reference>
<dbReference type="InterPro" id="IPR045851">
    <property type="entry name" value="AMP-bd_C_sf"/>
</dbReference>
<dbReference type="SMART" id="SM00825">
    <property type="entry name" value="PKS_KS"/>
    <property type="match status" value="1"/>
</dbReference>
<evidence type="ECO:0000256" key="3">
    <source>
        <dbReference type="ARBA" id="ARBA00006484"/>
    </source>
</evidence>
<feature type="domain" description="PKS/mFAS DH" evidence="11">
    <location>
        <begin position="437"/>
        <end position="726"/>
    </location>
</feature>
<feature type="domain" description="Ketosynthase family 3 (KS3)" evidence="10">
    <location>
        <begin position="4"/>
        <end position="415"/>
    </location>
</feature>
<dbReference type="EMBL" id="LNXY01000004">
    <property type="protein sequence ID" value="KTC92615.1"/>
    <property type="molecule type" value="Genomic_DNA"/>
</dbReference>
<dbReference type="InterPro" id="IPR006162">
    <property type="entry name" value="Ppantetheine_attach_site"/>
</dbReference>
<feature type="active site" description="Proton donor; for dehydratase activity" evidence="8">
    <location>
        <position position="644"/>
    </location>
</feature>
<dbReference type="UniPathway" id="UPA00094"/>
<comment type="similarity">
    <text evidence="3">Belongs to the short-chain dehydrogenases/reductases (SDR) family.</text>
</comment>
<dbReference type="InterPro" id="IPR042099">
    <property type="entry name" value="ANL_N_sf"/>
</dbReference>
<dbReference type="InterPro" id="IPR013968">
    <property type="entry name" value="PKS_KR"/>
</dbReference>
<dbReference type="SUPFAM" id="SSF51735">
    <property type="entry name" value="NAD(P)-binding Rossmann-fold domains"/>
    <property type="match status" value="2"/>
</dbReference>
<dbReference type="InterPro" id="IPR016039">
    <property type="entry name" value="Thiolase-like"/>
</dbReference>
<name>A0A0W0TAJ8_9GAMM</name>
<dbReference type="CDD" id="cd05930">
    <property type="entry name" value="A_NRPS"/>
    <property type="match status" value="1"/>
</dbReference>
<evidence type="ECO:0000313" key="13">
    <source>
        <dbReference type="Proteomes" id="UP000054736"/>
    </source>
</evidence>
<dbReference type="Gene3D" id="3.40.50.12780">
    <property type="entry name" value="N-terminal domain of ligase-like"/>
    <property type="match status" value="1"/>
</dbReference>
<dbReference type="PROSITE" id="PS50075">
    <property type="entry name" value="CARRIER"/>
    <property type="match status" value="2"/>
</dbReference>
<evidence type="ECO:0000256" key="4">
    <source>
        <dbReference type="ARBA" id="ARBA00022450"/>
    </source>
</evidence>
<dbReference type="Gene3D" id="3.40.50.720">
    <property type="entry name" value="NAD(P)-binding Rossmann-like Domain"/>
    <property type="match status" value="2"/>
</dbReference>
<dbReference type="PANTHER" id="PTHR43775">
    <property type="entry name" value="FATTY ACID SYNTHASE"/>
    <property type="match status" value="1"/>
</dbReference>
<dbReference type="CDD" id="cd00833">
    <property type="entry name" value="PKS"/>
    <property type="match status" value="1"/>
</dbReference>
<dbReference type="GO" id="GO:0006633">
    <property type="term" value="P:fatty acid biosynthetic process"/>
    <property type="evidence" value="ECO:0007669"/>
    <property type="project" value="UniProtKB-UniPathway"/>
</dbReference>
<dbReference type="InterPro" id="IPR014031">
    <property type="entry name" value="Ketoacyl_synth_C"/>
</dbReference>
<dbReference type="Gene3D" id="3.30.300.30">
    <property type="match status" value="1"/>
</dbReference>
<feature type="domain" description="Carrier" evidence="9">
    <location>
        <begin position="2255"/>
        <end position="2330"/>
    </location>
</feature>
<dbReference type="Pfam" id="PF07993">
    <property type="entry name" value="NAD_binding_4"/>
    <property type="match status" value="1"/>
</dbReference>
<dbReference type="InterPro" id="IPR042104">
    <property type="entry name" value="PKS_dehydratase_sf"/>
</dbReference>
<evidence type="ECO:0000259" key="11">
    <source>
        <dbReference type="PROSITE" id="PS52019"/>
    </source>
</evidence>
<dbReference type="PROSITE" id="PS00455">
    <property type="entry name" value="AMP_BINDING"/>
    <property type="match status" value="1"/>
</dbReference>
<dbReference type="PROSITE" id="PS00012">
    <property type="entry name" value="PHOSPHOPANTETHEINE"/>
    <property type="match status" value="1"/>
</dbReference>
<dbReference type="Gene3D" id="1.10.1200.10">
    <property type="entry name" value="ACP-like"/>
    <property type="match status" value="2"/>
</dbReference>
<feature type="region of interest" description="N-terminal hotdog fold" evidence="8">
    <location>
        <begin position="437"/>
        <end position="575"/>
    </location>
</feature>
<dbReference type="Pfam" id="PF02801">
    <property type="entry name" value="Ketoacyl-synt_C"/>
    <property type="match status" value="1"/>
</dbReference>
<evidence type="ECO:0000313" key="12">
    <source>
        <dbReference type="EMBL" id="KTC92615.1"/>
    </source>
</evidence>
<dbReference type="InterPro" id="IPR049551">
    <property type="entry name" value="PKS_DH_C"/>
</dbReference>
<feature type="active site" description="Proton acceptor; for dehydratase activity" evidence="8">
    <location>
        <position position="479"/>
    </location>
</feature>
<dbReference type="InterPro" id="IPR057326">
    <property type="entry name" value="KR_dom"/>
</dbReference>
<keyword evidence="6" id="KW-0436">Ligase</keyword>
<proteinExistence type="inferred from homology"/>
<dbReference type="InterPro" id="IPR020806">
    <property type="entry name" value="PKS_PP-bd"/>
</dbReference>
<dbReference type="GO" id="GO:0016874">
    <property type="term" value="F:ligase activity"/>
    <property type="evidence" value="ECO:0007669"/>
    <property type="project" value="UniProtKB-KW"/>
</dbReference>
<comment type="pathway">
    <text evidence="2">Lipid metabolism; fatty acid biosynthesis.</text>
</comment>
<dbReference type="InterPro" id="IPR013120">
    <property type="entry name" value="FAR_NAD-bd"/>
</dbReference>
<dbReference type="Pfam" id="PF08659">
    <property type="entry name" value="KR"/>
    <property type="match status" value="1"/>
</dbReference>
<dbReference type="Pfam" id="PF00501">
    <property type="entry name" value="AMP-binding"/>
    <property type="match status" value="1"/>
</dbReference>
<dbReference type="SMART" id="SM00822">
    <property type="entry name" value="PKS_KR"/>
    <property type="match status" value="1"/>
</dbReference>
<dbReference type="InterPro" id="IPR001242">
    <property type="entry name" value="Condensation_dom"/>
</dbReference>
<dbReference type="Pfam" id="PF00109">
    <property type="entry name" value="ketoacyl-synt"/>
    <property type="match status" value="1"/>
</dbReference>
<dbReference type="InterPro" id="IPR036291">
    <property type="entry name" value="NAD(P)-bd_dom_sf"/>
</dbReference>
<comment type="cofactor">
    <cofactor evidence="1">
        <name>pantetheine 4'-phosphate</name>
        <dbReference type="ChEBI" id="CHEBI:47942"/>
    </cofactor>
</comment>
<dbReference type="SUPFAM" id="SSF52777">
    <property type="entry name" value="CoA-dependent acyltransferases"/>
    <property type="match status" value="2"/>
</dbReference>
<dbReference type="InterPro" id="IPR049552">
    <property type="entry name" value="PKS_DH_N"/>
</dbReference>
<dbReference type="InterPro" id="IPR023213">
    <property type="entry name" value="CAT-like_dom_sf"/>
</dbReference>
<dbReference type="Pfam" id="PF21089">
    <property type="entry name" value="PKS_DH_N"/>
    <property type="match status" value="1"/>
</dbReference>
<evidence type="ECO:0000256" key="8">
    <source>
        <dbReference type="PROSITE-ProRule" id="PRU01363"/>
    </source>
</evidence>
<dbReference type="InterPro" id="IPR014030">
    <property type="entry name" value="Ketoacyl_synth_N"/>
</dbReference>
<dbReference type="Gene3D" id="3.40.47.10">
    <property type="match status" value="1"/>
</dbReference>
<dbReference type="GO" id="GO:0031177">
    <property type="term" value="F:phosphopantetheine binding"/>
    <property type="evidence" value="ECO:0007669"/>
    <property type="project" value="InterPro"/>
</dbReference>
<dbReference type="InterPro" id="IPR018201">
    <property type="entry name" value="Ketoacyl_synth_AS"/>
</dbReference>
<dbReference type="PATRIC" id="fig|1212489.4.peg.629"/>
<evidence type="ECO:0000256" key="5">
    <source>
        <dbReference type="ARBA" id="ARBA00022553"/>
    </source>
</evidence>
<dbReference type="SUPFAM" id="SSF53901">
    <property type="entry name" value="Thiolase-like"/>
    <property type="match status" value="1"/>
</dbReference>
<accession>A0A0W0TAJ8</accession>
<dbReference type="InterPro" id="IPR010071">
    <property type="entry name" value="AA_adenyl_dom"/>
</dbReference>
<dbReference type="SUPFAM" id="SSF47336">
    <property type="entry name" value="ACP-like"/>
    <property type="match status" value="2"/>
</dbReference>
<evidence type="ECO:0000256" key="6">
    <source>
        <dbReference type="ARBA" id="ARBA00022598"/>
    </source>
</evidence>
<dbReference type="Gene3D" id="3.30.559.30">
    <property type="entry name" value="Nonribosomal peptide synthetase, condensation domain"/>
    <property type="match status" value="1"/>
</dbReference>
<dbReference type="RefSeq" id="WP_058494958.1">
    <property type="nucleotide sequence ID" value="NZ_CAAAIU010000011.1"/>
</dbReference>
<comment type="caution">
    <text evidence="12">The sequence shown here is derived from an EMBL/GenBank/DDBJ whole genome shotgun (WGS) entry which is preliminary data.</text>
</comment>
<dbReference type="PANTHER" id="PTHR43775:SF37">
    <property type="entry name" value="SI:DKEY-61P9.11"/>
    <property type="match status" value="1"/>
</dbReference>
<keyword evidence="5" id="KW-0597">Phosphoprotein</keyword>
<dbReference type="SUPFAM" id="SSF56801">
    <property type="entry name" value="Acetyl-CoA synthetase-like"/>
    <property type="match status" value="1"/>
</dbReference>
<dbReference type="GO" id="GO:0004315">
    <property type="term" value="F:3-oxoacyl-[acyl-carrier-protein] synthase activity"/>
    <property type="evidence" value="ECO:0007669"/>
    <property type="project" value="InterPro"/>
</dbReference>
<dbReference type="PROSITE" id="PS52019">
    <property type="entry name" value="PKS_MFAS_DH"/>
    <property type="match status" value="1"/>
</dbReference>
<dbReference type="Pfam" id="PF00668">
    <property type="entry name" value="Condensation"/>
    <property type="match status" value="1"/>
</dbReference>
<dbReference type="STRING" id="1212489.Ldro_0605"/>
<dbReference type="InterPro" id="IPR050091">
    <property type="entry name" value="PKS_NRPS_Biosynth_Enz"/>
</dbReference>
<dbReference type="InterPro" id="IPR009081">
    <property type="entry name" value="PP-bd_ACP"/>
</dbReference>
<dbReference type="Gene3D" id="3.10.129.110">
    <property type="entry name" value="Polyketide synthase dehydratase"/>
    <property type="match status" value="1"/>
</dbReference>
<dbReference type="PROSITE" id="PS00606">
    <property type="entry name" value="KS3_1"/>
    <property type="match status" value="1"/>
</dbReference>
<keyword evidence="7" id="KW-0808">Transferase</keyword>
<dbReference type="Gene3D" id="3.30.559.10">
    <property type="entry name" value="Chloramphenicol acetyltransferase-like domain"/>
    <property type="match status" value="1"/>
</dbReference>
<dbReference type="InterPro" id="IPR049900">
    <property type="entry name" value="PKS_mFAS_DH"/>
</dbReference>
<evidence type="ECO:0000259" key="9">
    <source>
        <dbReference type="PROSITE" id="PS50075"/>
    </source>
</evidence>
<keyword evidence="13" id="KW-1185">Reference proteome</keyword>
<feature type="domain" description="Carrier" evidence="9">
    <location>
        <begin position="1168"/>
        <end position="1245"/>
    </location>
</feature>
<gene>
    <name evidence="12" type="ORF">Ldro_0605</name>
</gene>
<dbReference type="Pfam" id="PF14765">
    <property type="entry name" value="PS-DH"/>
    <property type="match status" value="1"/>
</dbReference>
<dbReference type="InterPro" id="IPR020841">
    <property type="entry name" value="PKS_Beta-ketoAc_synthase_dom"/>
</dbReference>
<dbReference type="Proteomes" id="UP000054736">
    <property type="component" value="Unassembled WGS sequence"/>
</dbReference>
<evidence type="ECO:0000259" key="10">
    <source>
        <dbReference type="PROSITE" id="PS52004"/>
    </source>
</evidence>
<dbReference type="Pfam" id="PF00550">
    <property type="entry name" value="PP-binding"/>
    <property type="match status" value="2"/>
</dbReference>
<dbReference type="PROSITE" id="PS52004">
    <property type="entry name" value="KS3_2"/>
    <property type="match status" value="1"/>
</dbReference>
<protein>
    <submittedName>
        <fullName evidence="12">Polyketide synthase</fullName>
    </submittedName>
</protein>
<dbReference type="InterPro" id="IPR020845">
    <property type="entry name" value="AMP-binding_CS"/>
</dbReference>
<dbReference type="NCBIfam" id="TIGR01733">
    <property type="entry name" value="AA-adenyl-dom"/>
    <property type="match status" value="1"/>
</dbReference>
<evidence type="ECO:0000256" key="1">
    <source>
        <dbReference type="ARBA" id="ARBA00001957"/>
    </source>
</evidence>
<organism evidence="12 13">
    <name type="scientific">Legionella drozanskii LLAP-1</name>
    <dbReference type="NCBI Taxonomy" id="1212489"/>
    <lineage>
        <taxon>Bacteria</taxon>
        <taxon>Pseudomonadati</taxon>
        <taxon>Pseudomonadota</taxon>
        <taxon>Gammaproteobacteria</taxon>
        <taxon>Legionellales</taxon>
        <taxon>Legionellaceae</taxon>
        <taxon>Legionella</taxon>
    </lineage>
</organism>